<evidence type="ECO:0000313" key="1">
    <source>
        <dbReference type="EMBL" id="QKJ29548.1"/>
    </source>
</evidence>
<dbReference type="KEGG" id="mmab:HQ865_07210"/>
<proteinExistence type="predicted"/>
<dbReference type="CDD" id="cd00060">
    <property type="entry name" value="FHA"/>
    <property type="match status" value="1"/>
</dbReference>
<organism evidence="1 2">
    <name type="scientific">Mucilaginibacter mali</name>
    <dbReference type="NCBI Taxonomy" id="2740462"/>
    <lineage>
        <taxon>Bacteria</taxon>
        <taxon>Pseudomonadati</taxon>
        <taxon>Bacteroidota</taxon>
        <taxon>Sphingobacteriia</taxon>
        <taxon>Sphingobacteriales</taxon>
        <taxon>Sphingobacteriaceae</taxon>
        <taxon>Mucilaginibacter</taxon>
    </lineage>
</organism>
<keyword evidence="2" id="KW-1185">Reference proteome</keyword>
<dbReference type="RefSeq" id="WP_173414240.1">
    <property type="nucleotide sequence ID" value="NZ_CP054139.1"/>
</dbReference>
<dbReference type="InterPro" id="IPR008984">
    <property type="entry name" value="SMAD_FHA_dom_sf"/>
</dbReference>
<evidence type="ECO:0000313" key="2">
    <source>
        <dbReference type="Proteomes" id="UP000505355"/>
    </source>
</evidence>
<gene>
    <name evidence="1" type="ORF">HQ865_07210</name>
</gene>
<protein>
    <submittedName>
        <fullName evidence="1">FHA domain-containing protein</fullName>
    </submittedName>
</protein>
<dbReference type="Proteomes" id="UP000505355">
    <property type="component" value="Chromosome"/>
</dbReference>
<dbReference type="EMBL" id="CP054139">
    <property type="protein sequence ID" value="QKJ29548.1"/>
    <property type="molecule type" value="Genomic_DNA"/>
</dbReference>
<sequence>MFNIFSQSNSQPTDVKGVREALLRAVKEELQKAEGGEGRNIKGINIFINAPAGNEHMYESAVYLDEPQKFKDEIQRIADDFDLGLPDNWELEVKFDTEFPPEAIKLNDVNAAIFIRTKDHVIQRSGDGYLRVLNGVAEQAEYHITSQDGKLNIGRDRKAQIEGGFFRTNDIAFPGDAGDEANKYISRQHAHIEWNNEKGCFMFFADEGGIPPGNKVKVLSAATGTLFKLHSSHIGHQLEEGDQVILGETAVMEFSYKTGK</sequence>
<dbReference type="AlphaFoldDB" id="A0A7D4PT11"/>
<accession>A0A7D4PT11</accession>
<dbReference type="Gene3D" id="2.60.200.20">
    <property type="match status" value="1"/>
</dbReference>
<dbReference type="SUPFAM" id="SSF49879">
    <property type="entry name" value="SMAD/FHA domain"/>
    <property type="match status" value="1"/>
</dbReference>
<name>A0A7D4PT11_9SPHI</name>
<reference evidence="1 2" key="1">
    <citation type="submission" date="2020-05" db="EMBL/GenBank/DDBJ databases">
        <title>Mucilaginibacter mali sp. nov.</title>
        <authorList>
            <person name="Kim H.S."/>
            <person name="Lee K.C."/>
            <person name="Suh M.K."/>
            <person name="Kim J.-S."/>
            <person name="Han K.-I."/>
            <person name="Eom M.K."/>
            <person name="Shin Y.K."/>
            <person name="Lee J.-S."/>
        </authorList>
    </citation>
    <scope>NUCLEOTIDE SEQUENCE [LARGE SCALE GENOMIC DNA]</scope>
    <source>
        <strain evidence="1 2">G2-14</strain>
    </source>
</reference>